<feature type="domain" description="Bacterial bifunctional deaminase-reductase C-terminal" evidence="5">
    <location>
        <begin position="2"/>
        <end position="215"/>
    </location>
</feature>
<organism evidence="6 7">
    <name type="scientific">Candidatus Sulfobium mesophilum</name>
    <dbReference type="NCBI Taxonomy" id="2016548"/>
    <lineage>
        <taxon>Bacteria</taxon>
        <taxon>Pseudomonadati</taxon>
        <taxon>Nitrospirota</taxon>
        <taxon>Nitrospiria</taxon>
        <taxon>Nitrospirales</taxon>
        <taxon>Nitrospiraceae</taxon>
        <taxon>Candidatus Sulfobium</taxon>
    </lineage>
</organism>
<protein>
    <recommendedName>
        <fullName evidence="2">5-amino-6-(5-phosphoribosylamino)uracil reductase</fullName>
        <ecNumber evidence="2">1.1.1.193</ecNumber>
    </recommendedName>
</protein>
<dbReference type="Proteomes" id="UP000245125">
    <property type="component" value="Unassembled WGS sequence"/>
</dbReference>
<dbReference type="NCBIfam" id="TIGR00227">
    <property type="entry name" value="ribD_Cterm"/>
    <property type="match status" value="1"/>
</dbReference>
<dbReference type="InterPro" id="IPR004794">
    <property type="entry name" value="Eubact_RibD"/>
</dbReference>
<dbReference type="EMBL" id="OUUY01000080">
    <property type="protein sequence ID" value="SPQ00835.1"/>
    <property type="molecule type" value="Genomic_DNA"/>
</dbReference>
<dbReference type="PANTHER" id="PTHR38011:SF7">
    <property type="entry name" value="2,5-DIAMINO-6-RIBOSYLAMINO-4(3H)-PYRIMIDINONE 5'-PHOSPHATE REDUCTASE"/>
    <property type="match status" value="1"/>
</dbReference>
<dbReference type="NCBIfam" id="TIGR00326">
    <property type="entry name" value="eubact_ribD"/>
    <property type="match status" value="1"/>
</dbReference>
<evidence type="ECO:0000256" key="3">
    <source>
        <dbReference type="ARBA" id="ARBA00022857"/>
    </source>
</evidence>
<dbReference type="InterPro" id="IPR011549">
    <property type="entry name" value="RibD_C"/>
</dbReference>
<dbReference type="EC" id="1.1.1.193" evidence="2"/>
<evidence type="ECO:0000256" key="2">
    <source>
        <dbReference type="ARBA" id="ARBA00013173"/>
    </source>
</evidence>
<dbReference type="Pfam" id="PF01872">
    <property type="entry name" value="RibD_C"/>
    <property type="match status" value="1"/>
</dbReference>
<dbReference type="PANTHER" id="PTHR38011">
    <property type="entry name" value="DIHYDROFOLATE REDUCTASE FAMILY PROTEIN (AFU_ORTHOLOGUE AFUA_8G06820)"/>
    <property type="match status" value="1"/>
</dbReference>
<keyword evidence="7" id="KW-1185">Reference proteome</keyword>
<dbReference type="AlphaFoldDB" id="A0A2U3QHJ9"/>
<evidence type="ECO:0000313" key="7">
    <source>
        <dbReference type="Proteomes" id="UP000245125"/>
    </source>
</evidence>
<dbReference type="InterPro" id="IPR002734">
    <property type="entry name" value="RibDG_C"/>
</dbReference>
<evidence type="ECO:0000256" key="4">
    <source>
        <dbReference type="ARBA" id="ARBA00023002"/>
    </source>
</evidence>
<dbReference type="GO" id="GO:0008835">
    <property type="term" value="F:diaminohydroxyphosphoribosylaminopyrimidine deaminase activity"/>
    <property type="evidence" value="ECO:0007669"/>
    <property type="project" value="InterPro"/>
</dbReference>
<reference evidence="7" key="1">
    <citation type="submission" date="2018-03" db="EMBL/GenBank/DDBJ databases">
        <authorList>
            <person name="Zecchin S."/>
        </authorList>
    </citation>
    <scope>NUCLEOTIDE SEQUENCE [LARGE SCALE GENOMIC DNA]</scope>
</reference>
<dbReference type="UniPathway" id="UPA00275">
    <property type="reaction ID" value="UER00402"/>
</dbReference>
<gene>
    <name evidence="6" type="ORF">NBG4_340026</name>
</gene>
<proteinExistence type="predicted"/>
<sequence length="222" mass="24386">MPFVVLKVAMTLDGKIATPEGESKWITGEKARTAVHALRGSVDAILTAIGTIKADNPQLTCRTQEDRNPARVIIDPSLEVRPDSNVLCIPPETIIVTRLARDIAATRPEVIEKKRVLLGRGAQIIEYSGDRLDMKWLMKELGKMGIISVLVEGGSSLNSYCMESGMVDKVMFFIAPKIIGGKSSFPAVGGRTFRRLEEAYRVDNISVKKIGEDILVEGYVQK</sequence>
<comment type="pathway">
    <text evidence="1">Cofactor biosynthesis; riboflavin biosynthesis; 5-amino-6-(D-ribitylamino)uracil from GTP: step 3/4.</text>
</comment>
<evidence type="ECO:0000313" key="6">
    <source>
        <dbReference type="EMBL" id="SPQ00835.1"/>
    </source>
</evidence>
<dbReference type="GO" id="GO:0008703">
    <property type="term" value="F:5-amino-6-(5-phosphoribosylamino)uracil reductase activity"/>
    <property type="evidence" value="ECO:0007669"/>
    <property type="project" value="UniProtKB-EC"/>
</dbReference>
<evidence type="ECO:0000259" key="5">
    <source>
        <dbReference type="Pfam" id="PF01872"/>
    </source>
</evidence>
<dbReference type="GO" id="GO:0050661">
    <property type="term" value="F:NADP binding"/>
    <property type="evidence" value="ECO:0007669"/>
    <property type="project" value="InterPro"/>
</dbReference>
<dbReference type="InterPro" id="IPR024072">
    <property type="entry name" value="DHFR-like_dom_sf"/>
</dbReference>
<dbReference type="SUPFAM" id="SSF53597">
    <property type="entry name" value="Dihydrofolate reductase-like"/>
    <property type="match status" value="1"/>
</dbReference>
<keyword evidence="4" id="KW-0560">Oxidoreductase</keyword>
<dbReference type="GO" id="GO:0009231">
    <property type="term" value="P:riboflavin biosynthetic process"/>
    <property type="evidence" value="ECO:0007669"/>
    <property type="project" value="UniProtKB-UniPathway"/>
</dbReference>
<name>A0A2U3QHJ9_9BACT</name>
<keyword evidence="3" id="KW-0521">NADP</keyword>
<dbReference type="InterPro" id="IPR050765">
    <property type="entry name" value="Riboflavin_Biosynth_HTPR"/>
</dbReference>
<accession>A0A2U3QHJ9</accession>
<dbReference type="Gene3D" id="3.40.430.10">
    <property type="entry name" value="Dihydrofolate Reductase, subunit A"/>
    <property type="match status" value="1"/>
</dbReference>
<evidence type="ECO:0000256" key="1">
    <source>
        <dbReference type="ARBA" id="ARBA00004910"/>
    </source>
</evidence>